<name>A0A0E0E049_9ORYZ</name>
<accession>A0A0E0E049</accession>
<dbReference type="AlphaFoldDB" id="A0A0E0E049"/>
<sequence>MKPAKRKGSSSSSPAAEEDDDGTPTIGGVALELASPRCAAHRPRRSGVRRGVIAPGRAEAGAPLVLVLGLGVTVVPVAACHFCASGMDAGSPRRPATGMAVNLLLGSSSRLLALSGSGLAPYLAVPPRHHPPPLRPSLPHVSSSF</sequence>
<evidence type="ECO:0000256" key="1">
    <source>
        <dbReference type="SAM" id="MobiDB-lite"/>
    </source>
</evidence>
<keyword evidence="3" id="KW-1185">Reference proteome</keyword>
<feature type="region of interest" description="Disordered" evidence="1">
    <location>
        <begin position="1"/>
        <end position="28"/>
    </location>
</feature>
<dbReference type="EnsemblPlants" id="OMERI06G11570.1">
    <property type="protein sequence ID" value="OMERI06G11570.1"/>
    <property type="gene ID" value="OMERI06G11570"/>
</dbReference>
<organism evidence="2">
    <name type="scientific">Oryza meridionalis</name>
    <dbReference type="NCBI Taxonomy" id="40149"/>
    <lineage>
        <taxon>Eukaryota</taxon>
        <taxon>Viridiplantae</taxon>
        <taxon>Streptophyta</taxon>
        <taxon>Embryophyta</taxon>
        <taxon>Tracheophyta</taxon>
        <taxon>Spermatophyta</taxon>
        <taxon>Magnoliopsida</taxon>
        <taxon>Liliopsida</taxon>
        <taxon>Poales</taxon>
        <taxon>Poaceae</taxon>
        <taxon>BOP clade</taxon>
        <taxon>Oryzoideae</taxon>
        <taxon>Oryzeae</taxon>
        <taxon>Oryzinae</taxon>
        <taxon>Oryza</taxon>
    </lineage>
</organism>
<proteinExistence type="predicted"/>
<dbReference type="Proteomes" id="UP000008021">
    <property type="component" value="Chromosome 6"/>
</dbReference>
<protein>
    <submittedName>
        <fullName evidence="2">Uncharacterized protein</fullName>
    </submittedName>
</protein>
<reference evidence="2" key="2">
    <citation type="submission" date="2018-05" db="EMBL/GenBank/DDBJ databases">
        <title>OmerRS3 (Oryza meridionalis Reference Sequence Version 3).</title>
        <authorList>
            <person name="Zhang J."/>
            <person name="Kudrna D."/>
            <person name="Lee S."/>
            <person name="Talag J."/>
            <person name="Welchert J."/>
            <person name="Wing R.A."/>
        </authorList>
    </citation>
    <scope>NUCLEOTIDE SEQUENCE [LARGE SCALE GENOMIC DNA]</scope>
    <source>
        <strain evidence="2">cv. OR44</strain>
    </source>
</reference>
<dbReference type="Gramene" id="OMERI06G11570.1">
    <property type="protein sequence ID" value="OMERI06G11570.1"/>
    <property type="gene ID" value="OMERI06G11570"/>
</dbReference>
<evidence type="ECO:0000313" key="2">
    <source>
        <dbReference type="EnsemblPlants" id="OMERI06G11570.1"/>
    </source>
</evidence>
<reference evidence="2" key="1">
    <citation type="submission" date="2015-04" db="UniProtKB">
        <authorList>
            <consortium name="EnsemblPlants"/>
        </authorList>
    </citation>
    <scope>IDENTIFICATION</scope>
</reference>
<dbReference type="HOGENOM" id="CLU_1790001_0_0_1"/>
<evidence type="ECO:0000313" key="3">
    <source>
        <dbReference type="Proteomes" id="UP000008021"/>
    </source>
</evidence>